<feature type="chain" id="PRO_5039917101" evidence="1">
    <location>
        <begin position="23"/>
        <end position="293"/>
    </location>
</feature>
<keyword evidence="1" id="KW-0732">Signal</keyword>
<dbReference type="Pfam" id="PF11920">
    <property type="entry name" value="DUF3438"/>
    <property type="match status" value="1"/>
</dbReference>
<dbReference type="Proteomes" id="UP001069090">
    <property type="component" value="Unassembled WGS sequence"/>
</dbReference>
<dbReference type="NCBIfam" id="TIGR03749">
    <property type="entry name" value="conj_TIGR03749"/>
    <property type="match status" value="1"/>
</dbReference>
<feature type="signal peptide" evidence="1">
    <location>
        <begin position="1"/>
        <end position="22"/>
    </location>
</feature>
<dbReference type="InterPro" id="IPR021844">
    <property type="entry name" value="Integr_conj_element_PFL4704"/>
</dbReference>
<accession>A0A9J6RRE9</accession>
<reference evidence="2 3" key="1">
    <citation type="submission" date="2022-12" db="EMBL/GenBank/DDBJ databases">
        <title>Dasania phycosphaerae sp. nov., isolated from particulate material of the south coast of Korea.</title>
        <authorList>
            <person name="Jiang Y."/>
        </authorList>
    </citation>
    <scope>NUCLEOTIDE SEQUENCE [LARGE SCALE GENOMIC DNA]</scope>
    <source>
        <strain evidence="2 3">GY-19</strain>
    </source>
</reference>
<name>A0A9J6RRE9_9GAMM</name>
<gene>
    <name evidence="2" type="ORF">O0V09_18350</name>
</gene>
<keyword evidence="3" id="KW-1185">Reference proteome</keyword>
<evidence type="ECO:0000313" key="2">
    <source>
        <dbReference type="EMBL" id="MCZ0867163.1"/>
    </source>
</evidence>
<comment type="caution">
    <text evidence="2">The sequence shown here is derived from an EMBL/GenBank/DDBJ whole genome shotgun (WGS) entry which is preliminary data.</text>
</comment>
<evidence type="ECO:0000313" key="3">
    <source>
        <dbReference type="Proteomes" id="UP001069090"/>
    </source>
</evidence>
<dbReference type="EMBL" id="JAPTGG010000025">
    <property type="protein sequence ID" value="MCZ0867163.1"/>
    <property type="molecule type" value="Genomic_DNA"/>
</dbReference>
<dbReference type="AlphaFoldDB" id="A0A9J6RRE9"/>
<evidence type="ECO:0000256" key="1">
    <source>
        <dbReference type="SAM" id="SignalP"/>
    </source>
</evidence>
<dbReference type="RefSeq" id="WP_268905408.1">
    <property type="nucleotide sequence ID" value="NZ_JAPTGG010000025.1"/>
</dbReference>
<protein>
    <submittedName>
        <fullName evidence="2">TIGR03749 family integrating conjugative element protein</fullName>
    </submittedName>
</protein>
<sequence length="293" mass="32968">MKSCIQGLFVILLAFASASVIADTPERVLWDKRPISVHLQVGHERIIHFPDDVRYWLPDTVKRHVSVLAANGVLYIRAMESFPTTRIRIQGLNDQQVYLLDITASEVAAVSDELIVMTKKNTRNRSKEVTAYKTTEDWRIRLTRYAAQQLYAPERLVVGDSAIKRIPVESKTSVLLIRGGLIEAVPIASWQANTTPRGLTVTAVRVRNLSRQSVQLQFDRSDSLQVLDLSYLMRGDWLTATLQHDRLGAMGDETDTTTLYLVSNRSFVESLSLPIDSRVLQSGQTGKEEMQDG</sequence>
<organism evidence="2 3">
    <name type="scientific">Dasania phycosphaerae</name>
    <dbReference type="NCBI Taxonomy" id="2950436"/>
    <lineage>
        <taxon>Bacteria</taxon>
        <taxon>Pseudomonadati</taxon>
        <taxon>Pseudomonadota</taxon>
        <taxon>Gammaproteobacteria</taxon>
        <taxon>Cellvibrionales</taxon>
        <taxon>Spongiibacteraceae</taxon>
        <taxon>Dasania</taxon>
    </lineage>
</organism>
<proteinExistence type="predicted"/>